<organism evidence="1 2">
    <name type="scientific">Rhizobium anhuiense</name>
    <dbReference type="NCBI Taxonomy" id="1184720"/>
    <lineage>
        <taxon>Bacteria</taxon>
        <taxon>Pseudomonadati</taxon>
        <taxon>Pseudomonadota</taxon>
        <taxon>Alphaproteobacteria</taxon>
        <taxon>Hyphomicrobiales</taxon>
        <taxon>Rhizobiaceae</taxon>
        <taxon>Rhizobium/Agrobacterium group</taxon>
        <taxon>Rhizobium</taxon>
    </lineage>
</organism>
<reference evidence="1 2" key="1">
    <citation type="submission" date="2017-09" db="EMBL/GenBank/DDBJ databases">
        <title>Comparative genomics of rhizobia isolated from Phaseolus vulgaris in China.</title>
        <authorList>
            <person name="Tong W."/>
        </authorList>
    </citation>
    <scope>NUCLEOTIDE SEQUENCE [LARGE SCALE GENOMIC DNA]</scope>
    <source>
        <strain evidence="1 2">Y27</strain>
    </source>
</reference>
<dbReference type="SUPFAM" id="SSF53335">
    <property type="entry name" value="S-adenosyl-L-methionine-dependent methyltransferases"/>
    <property type="match status" value="1"/>
</dbReference>
<keyword evidence="2" id="KW-1185">Reference proteome</keyword>
<accession>A0ABX4IYD3</accession>
<protein>
    <recommendedName>
        <fullName evidence="3">Class I SAM-dependent methyltransferase</fullName>
    </recommendedName>
</protein>
<dbReference type="RefSeq" id="WP_097545294.1">
    <property type="nucleotide sequence ID" value="NZ_NWSK01000036.1"/>
</dbReference>
<comment type="caution">
    <text evidence="1">The sequence shown here is derived from an EMBL/GenBank/DDBJ whole genome shotgun (WGS) entry which is preliminary data.</text>
</comment>
<dbReference type="Proteomes" id="UP000219972">
    <property type="component" value="Unassembled WGS sequence"/>
</dbReference>
<dbReference type="PANTHER" id="PTHR43861">
    <property type="entry name" value="TRANS-ACONITATE 2-METHYLTRANSFERASE-RELATED"/>
    <property type="match status" value="1"/>
</dbReference>
<sequence length="334" mass="37259">MHAEGLDLHRCPICRSGFLKETGYSVSIPDVLHRWEAARHAPLPEKVWKDYQHVGSDPVKLFECSECGFGCFHPVLPGTESFYEAISAVDYYNADKWEFTRASRDIAASGSKRILDVGCGSGMFLDFLRKKIPSADLFGFDLNAELLRGLSARGFGTLPNDPAKFDEAMAGEPLFDAISMLQVLEHVADPVEFLRTFLPLLRLGGLLIITTPNFDGPIRKFGDALTEVPPHHTTRWTEKSFRNFLPLNGLTLKNVSFEPLPDYLWDSYLPEMWDEPIWPTPIFDPLARRRGLVTVGERSGMAAQAMRSAGIRWLEGVPGHTIYVAAHHGGASND</sequence>
<dbReference type="Gene3D" id="3.40.50.150">
    <property type="entry name" value="Vaccinia Virus protein VP39"/>
    <property type="match status" value="1"/>
</dbReference>
<evidence type="ECO:0000313" key="2">
    <source>
        <dbReference type="Proteomes" id="UP000219972"/>
    </source>
</evidence>
<dbReference type="Pfam" id="PF13489">
    <property type="entry name" value="Methyltransf_23"/>
    <property type="match status" value="1"/>
</dbReference>
<evidence type="ECO:0008006" key="3">
    <source>
        <dbReference type="Google" id="ProtNLM"/>
    </source>
</evidence>
<dbReference type="PANTHER" id="PTHR43861:SF6">
    <property type="entry name" value="METHYLTRANSFERASE TYPE 11"/>
    <property type="match status" value="1"/>
</dbReference>
<dbReference type="InterPro" id="IPR029063">
    <property type="entry name" value="SAM-dependent_MTases_sf"/>
</dbReference>
<proteinExistence type="predicted"/>
<name>A0ABX4IYD3_9HYPH</name>
<gene>
    <name evidence="1" type="ORF">CO662_34290</name>
</gene>
<dbReference type="EMBL" id="NWSL01000042">
    <property type="protein sequence ID" value="PDS47572.1"/>
    <property type="molecule type" value="Genomic_DNA"/>
</dbReference>
<evidence type="ECO:0000313" key="1">
    <source>
        <dbReference type="EMBL" id="PDS47572.1"/>
    </source>
</evidence>